<reference evidence="1 2" key="1">
    <citation type="submission" date="2023-10" db="EMBL/GenBank/DDBJ databases">
        <authorList>
            <person name="Botero Cardona J."/>
        </authorList>
    </citation>
    <scope>NUCLEOTIDE SEQUENCE [LARGE SCALE GENOMIC DNA]</scope>
    <source>
        <strain evidence="1 2">R-55214</strain>
    </source>
</reference>
<gene>
    <name evidence="1" type="ORF">R55214_HHFBAMCI_00123</name>
</gene>
<evidence type="ECO:0000313" key="2">
    <source>
        <dbReference type="Proteomes" id="UP001314166"/>
    </source>
</evidence>
<evidence type="ECO:0008006" key="3">
    <source>
        <dbReference type="Google" id="ProtNLM"/>
    </source>
</evidence>
<evidence type="ECO:0000313" key="1">
    <source>
        <dbReference type="EMBL" id="CAK1226068.1"/>
    </source>
</evidence>
<name>A0ABN9YNN0_9LACO</name>
<accession>A0ABN9YNN0</accession>
<organism evidence="1 2">
    <name type="scientific">Fructobacillus evanidus</name>
    <dbReference type="NCBI Taxonomy" id="3064281"/>
    <lineage>
        <taxon>Bacteria</taxon>
        <taxon>Bacillati</taxon>
        <taxon>Bacillota</taxon>
        <taxon>Bacilli</taxon>
        <taxon>Lactobacillales</taxon>
        <taxon>Lactobacillaceae</taxon>
        <taxon>Fructobacillus</taxon>
    </lineage>
</organism>
<dbReference type="RefSeq" id="WP_338343163.1">
    <property type="nucleotide sequence ID" value="NZ_CAUZLH010000001.1"/>
</dbReference>
<comment type="caution">
    <text evidence="1">The sequence shown here is derived from an EMBL/GenBank/DDBJ whole genome shotgun (WGS) entry which is preliminary data.</text>
</comment>
<keyword evidence="2" id="KW-1185">Reference proteome</keyword>
<protein>
    <recommendedName>
        <fullName evidence="3">Phage major capsid protein</fullName>
    </recommendedName>
</protein>
<dbReference type="EMBL" id="CAUZMB010000001">
    <property type="protein sequence ID" value="CAK1226068.1"/>
    <property type="molecule type" value="Genomic_DNA"/>
</dbReference>
<proteinExistence type="predicted"/>
<dbReference type="Proteomes" id="UP001314166">
    <property type="component" value="Unassembled WGS sequence"/>
</dbReference>
<sequence>MAYNYVTKDGGVFDQKINQGLITSVLGNQALQFVNGGKSFTLTTISTSGFKPHTRGTGYNSGSVTNDKKVYTMGQDRDIEFFVDKEDVDETNQDLAVGNITKVFIEEQAQPEIDAYRFSTLAGLAKTSTTEKLDETNVYTRLKAALLPVRKYGVTDIIGFVSTETMDYLERSKEFTRSITNQNVGQTALESRVTSLDGVQLIEVLDPTLLNTKFDFSDGFKPQADSQAINFLFVAKSVTIPALKTQSVYLFNPGEHTKGDGYLYQNRLYHDIFVKDRKKDGVSVSIKTATAGTSTTDSATPSK</sequence>